<dbReference type="Pfam" id="PF06078">
    <property type="entry name" value="DUF937"/>
    <property type="match status" value="1"/>
</dbReference>
<organism evidence="1 2">
    <name type="scientific">Microseira wollei NIES-4236</name>
    <dbReference type="NCBI Taxonomy" id="2530354"/>
    <lineage>
        <taxon>Bacteria</taxon>
        <taxon>Bacillati</taxon>
        <taxon>Cyanobacteriota</taxon>
        <taxon>Cyanophyceae</taxon>
        <taxon>Oscillatoriophycideae</taxon>
        <taxon>Aerosakkonematales</taxon>
        <taxon>Aerosakkonemataceae</taxon>
        <taxon>Microseira</taxon>
    </lineage>
</organism>
<reference evidence="1" key="1">
    <citation type="submission" date="2019-10" db="EMBL/GenBank/DDBJ databases">
        <title>Draft genome sequece of Microseira wollei NIES-4236.</title>
        <authorList>
            <person name="Yamaguchi H."/>
            <person name="Suzuki S."/>
            <person name="Kawachi M."/>
        </authorList>
    </citation>
    <scope>NUCLEOTIDE SEQUENCE</scope>
    <source>
        <strain evidence="1">NIES-4236</strain>
    </source>
</reference>
<dbReference type="AlphaFoldDB" id="A0AAV3WGH1"/>
<sequence length="172" mass="17734">MGLFDQIMNAVNDPNLQANAGQLAGIFGTMQQLGNNQGADASTMQSAMSVVGGFVRSALQEKQAEGGNDAVQNLVNQFGGTSPNIAAVTALFGSQLQPIIEAVAQRTGLDPNTIQQMLPTLVPLVLNFLKTGAPTQDQAGANPVLNSFLDADGDGDVDIADAMRMAGGFLGQ</sequence>
<dbReference type="Proteomes" id="UP001050975">
    <property type="component" value="Unassembled WGS sequence"/>
</dbReference>
<proteinExistence type="predicted"/>
<dbReference type="EMBL" id="BLAY01000029">
    <property type="protein sequence ID" value="GET37494.1"/>
    <property type="molecule type" value="Genomic_DNA"/>
</dbReference>
<dbReference type="RefSeq" id="WP_226579065.1">
    <property type="nucleotide sequence ID" value="NZ_BLAY01000029.1"/>
</dbReference>
<keyword evidence="2" id="KW-1185">Reference proteome</keyword>
<accession>A0AAV3WGH1</accession>
<gene>
    <name evidence="1" type="ORF">MiSe_22470</name>
</gene>
<evidence type="ECO:0000313" key="1">
    <source>
        <dbReference type="EMBL" id="GET37494.1"/>
    </source>
</evidence>
<name>A0AAV3WGH1_9CYAN</name>
<protein>
    <recommendedName>
        <fullName evidence="3">DUF937 domain-containing protein</fullName>
    </recommendedName>
</protein>
<dbReference type="InterPro" id="IPR009282">
    <property type="entry name" value="DUF937"/>
</dbReference>
<evidence type="ECO:0008006" key="3">
    <source>
        <dbReference type="Google" id="ProtNLM"/>
    </source>
</evidence>
<evidence type="ECO:0000313" key="2">
    <source>
        <dbReference type="Proteomes" id="UP001050975"/>
    </source>
</evidence>
<comment type="caution">
    <text evidence="1">The sequence shown here is derived from an EMBL/GenBank/DDBJ whole genome shotgun (WGS) entry which is preliminary data.</text>
</comment>